<gene>
    <name evidence="1" type="ORF">UG56_009580</name>
</gene>
<evidence type="ECO:0000313" key="2">
    <source>
        <dbReference type="Proteomes" id="UP000033772"/>
    </source>
</evidence>
<keyword evidence="2" id="KW-1185">Reference proteome</keyword>
<dbReference type="Proteomes" id="UP000033772">
    <property type="component" value="Unassembled WGS sequence"/>
</dbReference>
<name>A0A1J4N669_9ACTN</name>
<dbReference type="STRING" id="1844.UG56_009580"/>
<reference evidence="1" key="1">
    <citation type="submission" date="2016-10" db="EMBL/GenBank/DDBJ databases">
        <title>Draft Genome Sequence of Nocardioides luteus Strain BAFB, an Alkane-Degrading Bacterium Isolated from JP-7 Polluted Soil.</title>
        <authorList>
            <person name="Brown L."/>
            <person name="Ruiz O.N."/>
            <person name="Gunasekera T."/>
        </authorList>
    </citation>
    <scope>NUCLEOTIDE SEQUENCE [LARGE SCALE GENOMIC DNA]</scope>
    <source>
        <strain evidence="1">BAFB</strain>
    </source>
</reference>
<accession>A0A1J4N669</accession>
<comment type="caution">
    <text evidence="1">The sequence shown here is derived from an EMBL/GenBank/DDBJ whole genome shotgun (WGS) entry which is preliminary data.</text>
</comment>
<dbReference type="AlphaFoldDB" id="A0A1J4N669"/>
<evidence type="ECO:0000313" key="1">
    <source>
        <dbReference type="EMBL" id="OIJ27019.1"/>
    </source>
</evidence>
<organism evidence="1 2">
    <name type="scientific">Nocardioides luteus</name>
    <dbReference type="NCBI Taxonomy" id="1844"/>
    <lineage>
        <taxon>Bacteria</taxon>
        <taxon>Bacillati</taxon>
        <taxon>Actinomycetota</taxon>
        <taxon>Actinomycetes</taxon>
        <taxon>Propionibacteriales</taxon>
        <taxon>Nocardioidaceae</taxon>
        <taxon>Nocardioides</taxon>
    </lineage>
</organism>
<protein>
    <submittedName>
        <fullName evidence="1">Uncharacterized protein</fullName>
    </submittedName>
</protein>
<dbReference type="EMBL" id="JZDQ02000011">
    <property type="protein sequence ID" value="OIJ27019.1"/>
    <property type="molecule type" value="Genomic_DNA"/>
</dbReference>
<sequence length="346" mass="37558">MSTMTEPDLARRLLDAHVAHEMAAIRGVRFLDLVTGEIDFALRAASELTLDQVMPRDLIKEVALKYVSTFRLPGAIPEVAGAIATRLRAHPANDTQLGKVVSRPRIAELVAVLVEMRTLRQQVLRSLAENSGVQAGVGTLVRGTARGAVDTGRRLADNLPGGAFGFSIAERVAGRMADTVKGTPVGAAVDQSARELAERGAGALLGYLSDTAASSVTDEEVRDALLEVWDVLATRPVRELADLVDDEQLVALFVGGYQVWLDVRDSEYLQALVDTGVDFFFDTYGSFTLDRLLEEWGLGRDDLVEEALRFGPPVIEALAEAGVLEQLIRRRLSSFYDSPEAQALLE</sequence>
<proteinExistence type="predicted"/>